<evidence type="ECO:0000259" key="7">
    <source>
        <dbReference type="PROSITE" id="PS51352"/>
    </source>
</evidence>
<comment type="function">
    <text evidence="6">Thiol-specific peroxidase that catalyzes the reduction of hydrogen peroxide and organic hydroperoxides to water and alcohols, respectively. Plays a role in cell protection against oxidative stress by detoxifying peroxides.</text>
</comment>
<evidence type="ECO:0000313" key="8">
    <source>
        <dbReference type="EMBL" id="PSW22987.1"/>
    </source>
</evidence>
<keyword evidence="9" id="KW-1185">Reference proteome</keyword>
<keyword evidence="5 6" id="KW-0676">Redox-active center</keyword>
<dbReference type="PANTHER" id="PTHR43110:SF1">
    <property type="entry name" value="THIOL PEROXIDASE"/>
    <property type="match status" value="1"/>
</dbReference>
<dbReference type="PROSITE" id="PS01265">
    <property type="entry name" value="TPX"/>
    <property type="match status" value="1"/>
</dbReference>
<proteinExistence type="inferred from homology"/>
<accession>A0A0J8VA86</accession>
<dbReference type="InterPro" id="IPR002065">
    <property type="entry name" value="TPX"/>
</dbReference>
<dbReference type="PANTHER" id="PTHR43110">
    <property type="entry name" value="THIOL PEROXIDASE"/>
    <property type="match status" value="1"/>
</dbReference>
<dbReference type="InterPro" id="IPR013740">
    <property type="entry name" value="Redoxin"/>
</dbReference>
<keyword evidence="3 6" id="KW-0560">Oxidoreductase</keyword>
<feature type="active site" description="Cysteine sulfenic acid (-SOH) intermediate" evidence="6">
    <location>
        <position position="59"/>
    </location>
</feature>
<dbReference type="STRING" id="680026.AB733_14165"/>
<dbReference type="InterPro" id="IPR018219">
    <property type="entry name" value="Tpx_CS"/>
</dbReference>
<evidence type="ECO:0000256" key="2">
    <source>
        <dbReference type="ARBA" id="ARBA00022862"/>
    </source>
</evidence>
<feature type="domain" description="Thioredoxin" evidence="7">
    <location>
        <begin position="17"/>
        <end position="166"/>
    </location>
</feature>
<evidence type="ECO:0000256" key="1">
    <source>
        <dbReference type="ARBA" id="ARBA00022559"/>
    </source>
</evidence>
<evidence type="ECO:0000256" key="5">
    <source>
        <dbReference type="ARBA" id="ARBA00023284"/>
    </source>
</evidence>
<organism evidence="8 9">
    <name type="scientific">Photobacterium swingsii</name>
    <dbReference type="NCBI Taxonomy" id="680026"/>
    <lineage>
        <taxon>Bacteria</taxon>
        <taxon>Pseudomonadati</taxon>
        <taxon>Pseudomonadota</taxon>
        <taxon>Gammaproteobacteria</taxon>
        <taxon>Vibrionales</taxon>
        <taxon>Vibrionaceae</taxon>
        <taxon>Photobacterium</taxon>
    </lineage>
</organism>
<keyword evidence="2 6" id="KW-0049">Antioxidant</keyword>
<dbReference type="CDD" id="cd03014">
    <property type="entry name" value="PRX_Atyp2cys"/>
    <property type="match status" value="1"/>
</dbReference>
<reference evidence="8 9" key="1">
    <citation type="submission" date="2018-01" db="EMBL/GenBank/DDBJ databases">
        <title>Whole genome sequencing of Histamine producing bacteria.</title>
        <authorList>
            <person name="Butler K."/>
        </authorList>
    </citation>
    <scope>NUCLEOTIDE SEQUENCE [LARGE SCALE GENOMIC DNA]</scope>
    <source>
        <strain evidence="8 9">DSM 24669</strain>
    </source>
</reference>
<comment type="caution">
    <text evidence="8">The sequence shown here is derived from an EMBL/GenBank/DDBJ whole genome shotgun (WGS) entry which is preliminary data.</text>
</comment>
<dbReference type="NCBIfam" id="NF001808">
    <property type="entry name" value="PRK00522.1"/>
    <property type="match status" value="1"/>
</dbReference>
<dbReference type="HAMAP" id="MF_00269">
    <property type="entry name" value="Tpx"/>
    <property type="match status" value="1"/>
</dbReference>
<feature type="disulfide bond" description="Redox-active" evidence="6">
    <location>
        <begin position="59"/>
        <end position="93"/>
    </location>
</feature>
<evidence type="ECO:0000256" key="4">
    <source>
        <dbReference type="ARBA" id="ARBA00023157"/>
    </source>
</evidence>
<dbReference type="PROSITE" id="PS51352">
    <property type="entry name" value="THIOREDOXIN_2"/>
    <property type="match status" value="1"/>
</dbReference>
<dbReference type="InterPro" id="IPR050455">
    <property type="entry name" value="Tpx_Peroxidase_subfamily"/>
</dbReference>
<dbReference type="InterPro" id="IPR036249">
    <property type="entry name" value="Thioredoxin-like_sf"/>
</dbReference>
<keyword evidence="1 6" id="KW-0575">Peroxidase</keyword>
<dbReference type="EMBL" id="PYLZ01000010">
    <property type="protein sequence ID" value="PSW22987.1"/>
    <property type="molecule type" value="Genomic_DNA"/>
</dbReference>
<dbReference type="RefSeq" id="WP_048899350.1">
    <property type="nucleotide sequence ID" value="NZ_AP024853.1"/>
</dbReference>
<keyword evidence="4 6" id="KW-1015">Disulfide bond</keyword>
<dbReference type="Proteomes" id="UP000240481">
    <property type="component" value="Unassembled WGS sequence"/>
</dbReference>
<comment type="catalytic activity">
    <reaction evidence="6">
        <text>a hydroperoxide + [thioredoxin]-dithiol = an alcohol + [thioredoxin]-disulfide + H2O</text>
        <dbReference type="Rhea" id="RHEA:62620"/>
        <dbReference type="Rhea" id="RHEA-COMP:10698"/>
        <dbReference type="Rhea" id="RHEA-COMP:10700"/>
        <dbReference type="ChEBI" id="CHEBI:15377"/>
        <dbReference type="ChEBI" id="CHEBI:29950"/>
        <dbReference type="ChEBI" id="CHEBI:30879"/>
        <dbReference type="ChEBI" id="CHEBI:35924"/>
        <dbReference type="ChEBI" id="CHEBI:50058"/>
        <dbReference type="EC" id="1.11.1.24"/>
    </reaction>
</comment>
<sequence>MSITFQGNPVSVSGTFPKAGEKAPSFTLCSAELNDFSLESLRGKKVVLNIFPSIDTPVCANSVRIFNEKAVNLENVTVLCISADLPFATGRFCGAEGLDNVETASFFRSSSFTEDYGVNLNDGALKGLATRAVVVINEEGTVLYSELVSEITEEANYDLALESLKA</sequence>
<comment type="similarity">
    <text evidence="6">Belongs to the peroxiredoxin family. Tpx subfamily.</text>
</comment>
<comment type="subunit">
    <text evidence="6">Homodimer.</text>
</comment>
<name>A0A0J8VA86_9GAMM</name>
<dbReference type="EC" id="1.11.1.24" evidence="6"/>
<protein>
    <recommendedName>
        <fullName evidence="6">Thiol peroxidase</fullName>
        <shortName evidence="6">Tpx</shortName>
        <ecNumber evidence="6">1.11.1.24</ecNumber>
    </recommendedName>
    <alternativeName>
        <fullName evidence="6">Peroxiredoxin tpx</fullName>
        <shortName evidence="6">Prx</shortName>
    </alternativeName>
    <alternativeName>
        <fullName evidence="6">Thioredoxin peroxidase</fullName>
    </alternativeName>
    <alternativeName>
        <fullName evidence="6">Thioredoxin-dependent peroxiredoxin</fullName>
    </alternativeName>
</protein>
<evidence type="ECO:0000256" key="6">
    <source>
        <dbReference type="HAMAP-Rule" id="MF_00269"/>
    </source>
</evidence>
<dbReference type="OrthoDB" id="9781543at2"/>
<comment type="miscellaneous">
    <text evidence="6">The active site is a conserved redox-active cysteine residue, the peroxidatic cysteine (C(P)), which makes the nucleophilic attack on the peroxide substrate. The peroxide oxidizes the C(P)-SH to cysteine sulfenic acid (C(P)-SOH), which then reacts with another cysteine residue, the resolving cysteine (C(R)), to form a disulfide bridge. The disulfide is subsequently reduced by an appropriate electron donor to complete the catalytic cycle. In this atypical 2-Cys peroxiredoxin, C(R) is present in the same subunit to form an intramolecular disulfide. The disulfide is subsequently reduced by thioredoxin.</text>
</comment>
<gene>
    <name evidence="6" type="primary">tpx</name>
    <name evidence="8" type="ORF">C9I94_17565</name>
</gene>
<evidence type="ECO:0000313" key="9">
    <source>
        <dbReference type="Proteomes" id="UP000240481"/>
    </source>
</evidence>
<dbReference type="SUPFAM" id="SSF52833">
    <property type="entry name" value="Thioredoxin-like"/>
    <property type="match status" value="1"/>
</dbReference>
<evidence type="ECO:0000256" key="3">
    <source>
        <dbReference type="ARBA" id="ARBA00023002"/>
    </source>
</evidence>
<dbReference type="AlphaFoldDB" id="A0A0J8VA86"/>
<dbReference type="GO" id="GO:0008379">
    <property type="term" value="F:thioredoxin peroxidase activity"/>
    <property type="evidence" value="ECO:0007669"/>
    <property type="project" value="UniProtKB-UniRule"/>
</dbReference>
<dbReference type="Gene3D" id="3.40.30.10">
    <property type="entry name" value="Glutaredoxin"/>
    <property type="match status" value="1"/>
</dbReference>
<dbReference type="Pfam" id="PF08534">
    <property type="entry name" value="Redoxin"/>
    <property type="match status" value="1"/>
</dbReference>
<dbReference type="InterPro" id="IPR013766">
    <property type="entry name" value="Thioredoxin_domain"/>
</dbReference>